<dbReference type="AlphaFoldDB" id="A0A2A6RJT6"/>
<evidence type="ECO:0000256" key="4">
    <source>
        <dbReference type="ARBA" id="ARBA00023239"/>
    </source>
</evidence>
<dbReference type="OrthoDB" id="9768878at2"/>
<dbReference type="Pfam" id="PF08328">
    <property type="entry name" value="ASL_C"/>
    <property type="match status" value="1"/>
</dbReference>
<comment type="caution">
    <text evidence="8">The sequence shown here is derived from an EMBL/GenBank/DDBJ whole genome shotgun (WGS) entry which is preliminary data.</text>
</comment>
<accession>A0A2A6RJT6</accession>
<dbReference type="InterPro" id="IPR020557">
    <property type="entry name" value="Fumarate_lyase_CS"/>
</dbReference>
<dbReference type="Proteomes" id="UP000220527">
    <property type="component" value="Unassembled WGS sequence"/>
</dbReference>
<dbReference type="InterPro" id="IPR008948">
    <property type="entry name" value="L-Aspartase-like"/>
</dbReference>
<dbReference type="GO" id="GO:0006188">
    <property type="term" value="P:IMP biosynthetic process"/>
    <property type="evidence" value="ECO:0007669"/>
    <property type="project" value="InterPro"/>
</dbReference>
<dbReference type="InterPro" id="IPR013539">
    <property type="entry name" value="PurB_C"/>
</dbReference>
<dbReference type="NCBIfam" id="NF006764">
    <property type="entry name" value="PRK09285.1"/>
    <property type="match status" value="1"/>
</dbReference>
<protein>
    <submittedName>
        <fullName evidence="8">Adenylosuccinate lyase</fullName>
    </submittedName>
</protein>
<dbReference type="RefSeq" id="WP_097643933.1">
    <property type="nucleotide sequence ID" value="NZ_NQWI01000036.1"/>
</dbReference>
<comment type="pathway">
    <text evidence="1">Purine metabolism; IMP biosynthesis via de novo pathway; 5-amino-1-(5-phospho-D-ribosyl)imidazole-4-carboxamide from 5-amino-1-(5-phospho-D-ribosyl)imidazole-4-carboxylate: step 2/2.</text>
</comment>
<dbReference type="EMBL" id="NQWI01000036">
    <property type="protein sequence ID" value="PDW03213.1"/>
    <property type="molecule type" value="Genomic_DNA"/>
</dbReference>
<evidence type="ECO:0000256" key="1">
    <source>
        <dbReference type="ARBA" id="ARBA00004706"/>
    </source>
</evidence>
<comment type="pathway">
    <text evidence="2">Purine metabolism; AMP biosynthesis via de novo pathway; AMP from IMP: step 2/2.</text>
</comment>
<reference evidence="9" key="1">
    <citation type="submission" date="2017-08" db="EMBL/GenBank/DDBJ databases">
        <authorList>
            <person name="Grouzdev D.S."/>
            <person name="Gaisin V.A."/>
            <person name="Rysina M.S."/>
            <person name="Gorlenko V.M."/>
        </authorList>
    </citation>
    <scope>NUCLEOTIDE SEQUENCE [LARGE SCALE GENOMIC DNA]</scope>
    <source>
        <strain evidence="9">Kir15-3F</strain>
    </source>
</reference>
<name>A0A2A6RJT6_9CHLR</name>
<organism evidence="8 9">
    <name type="scientific">Candidatus Viridilinea mediisalina</name>
    <dbReference type="NCBI Taxonomy" id="2024553"/>
    <lineage>
        <taxon>Bacteria</taxon>
        <taxon>Bacillati</taxon>
        <taxon>Chloroflexota</taxon>
        <taxon>Chloroflexia</taxon>
        <taxon>Chloroflexales</taxon>
        <taxon>Chloroflexineae</taxon>
        <taxon>Oscillochloridaceae</taxon>
        <taxon>Candidatus Viridilinea</taxon>
    </lineage>
</organism>
<dbReference type="Pfam" id="PF00206">
    <property type="entry name" value="Lyase_1"/>
    <property type="match status" value="1"/>
</dbReference>
<evidence type="ECO:0000256" key="2">
    <source>
        <dbReference type="ARBA" id="ARBA00004734"/>
    </source>
</evidence>
<dbReference type="PROSITE" id="PS00163">
    <property type="entry name" value="FUMARATE_LYASES"/>
    <property type="match status" value="1"/>
</dbReference>
<proteinExistence type="predicted"/>
<dbReference type="SUPFAM" id="SSF48557">
    <property type="entry name" value="L-aspartase-like"/>
    <property type="match status" value="1"/>
</dbReference>
<feature type="domain" description="Adenylosuccinate lyase PurB C-terminal" evidence="7">
    <location>
        <begin position="332"/>
        <end position="445"/>
    </location>
</feature>
<dbReference type="Gene3D" id="1.20.200.10">
    <property type="entry name" value="Fumarase/aspartase (Central domain)"/>
    <property type="match status" value="1"/>
</dbReference>
<dbReference type="PANTHER" id="PTHR43411">
    <property type="entry name" value="ADENYLOSUCCINATE LYASE"/>
    <property type="match status" value="1"/>
</dbReference>
<feature type="domain" description="Fumarate lyase N-terminal" evidence="6">
    <location>
        <begin position="16"/>
        <end position="314"/>
    </location>
</feature>
<dbReference type="GO" id="GO:0004018">
    <property type="term" value="F:N6-(1,2-dicarboxyethyl)AMP AMP-lyase (fumarate-forming) activity"/>
    <property type="evidence" value="ECO:0007669"/>
    <property type="project" value="InterPro"/>
</dbReference>
<keyword evidence="4 8" id="KW-0456">Lyase</keyword>
<keyword evidence="9" id="KW-1185">Reference proteome</keyword>
<keyword evidence="3" id="KW-0658">Purine biosynthesis</keyword>
<evidence type="ECO:0000259" key="7">
    <source>
        <dbReference type="Pfam" id="PF08328"/>
    </source>
</evidence>
<evidence type="ECO:0000256" key="3">
    <source>
        <dbReference type="ARBA" id="ARBA00022755"/>
    </source>
</evidence>
<evidence type="ECO:0000313" key="8">
    <source>
        <dbReference type="EMBL" id="PDW03213.1"/>
    </source>
</evidence>
<dbReference type="Gene3D" id="1.10.40.30">
    <property type="entry name" value="Fumarase/aspartase (C-terminal domain)"/>
    <property type="match status" value="1"/>
</dbReference>
<dbReference type="InterPro" id="IPR047136">
    <property type="entry name" value="PurB_bact"/>
</dbReference>
<dbReference type="InterPro" id="IPR000362">
    <property type="entry name" value="Fumarate_lyase_fam"/>
</dbReference>
<dbReference type="InterPro" id="IPR022761">
    <property type="entry name" value="Fumarate_lyase_N"/>
</dbReference>
<dbReference type="InterPro" id="IPR024083">
    <property type="entry name" value="Fumarase/histidase_N"/>
</dbReference>
<comment type="function">
    <text evidence="5">Catalyzes two reactions in de novo purine nucleotide biosynthesis. Catalyzes the breakdown of 5-aminoimidazole- (N-succinylocarboxamide) ribotide (SAICAR or 2-[5-amino-1-(5-phospho-beta-D-ribosyl)imidazole-4-carboxamido]succinate) to 5-aminoimidazole-4-carboxamide ribotide (AICAR or 5-amino-1-(5-phospho-beta-D-ribosyl)imidazole-4-carboxamide) and fumarate, and of adenylosuccinate (ADS or N(6)-(1,2-dicarboxyethyl)-AMP) to adenosine monophosphate (AMP) and fumarate.</text>
</comment>
<evidence type="ECO:0000313" key="9">
    <source>
        <dbReference type="Proteomes" id="UP000220527"/>
    </source>
</evidence>
<dbReference type="Gene3D" id="1.10.275.10">
    <property type="entry name" value="Fumarase/aspartase (N-terminal domain)"/>
    <property type="match status" value="1"/>
</dbReference>
<dbReference type="PANTHER" id="PTHR43411:SF1">
    <property type="entry name" value="ADENYLOSUCCINATE LYASE"/>
    <property type="match status" value="1"/>
</dbReference>
<dbReference type="PRINTS" id="PR00149">
    <property type="entry name" value="FUMRATELYASE"/>
</dbReference>
<gene>
    <name evidence="8" type="ORF">CJ255_09835</name>
</gene>
<sequence length="464" mass="52022">MSDTMQRLGAIAPLDGRYRADLAPLASYFSEAALFRYRVQVEIEYLIFLSRAQKVEFVPAFDPNQQAALRALYRQFSDDDALAIAAWDRKVNHDVKAVEYWLREQLDRLGMGAWKEAVHFALTSEDVNNLAYGLLVREARDQVLLPALAHILERLRELADAEAESAMLARTHGQAATPTTFGKELNVFFMRLRRANEAILEVRLTGKLNGATGTFAAQVAALPEVDWITFSRAFVRSLDLDPVLLTTQIEPHDSLATLCDALKRANSILLDLCQDLWRYISDGYLSQAPRPGEVGSSTMPHKVNPIDFENAEGNLGLAVALLEHFSRKLPISRLQRDLSDSTVLRNLGVAFGYTLLGYQRTLRGLGKIAVRSERLYAELVAHPEVLAEAVQTILRREGVAEPYELLKTLTRGRELSLELLHQFIEALDIATEVKAELRALSPTAYSGLAARLARLRDDRRLEAW</sequence>
<evidence type="ECO:0000256" key="5">
    <source>
        <dbReference type="ARBA" id="ARBA00025012"/>
    </source>
</evidence>
<evidence type="ECO:0000259" key="6">
    <source>
        <dbReference type="Pfam" id="PF00206"/>
    </source>
</evidence>